<evidence type="ECO:0000256" key="1">
    <source>
        <dbReference type="SAM" id="MobiDB-lite"/>
    </source>
</evidence>
<dbReference type="AlphaFoldDB" id="A0AAD3S825"/>
<feature type="compositionally biased region" description="Basic residues" evidence="1">
    <location>
        <begin position="458"/>
        <end position="467"/>
    </location>
</feature>
<protein>
    <submittedName>
        <fullName evidence="2">Uncharacterized protein</fullName>
    </submittedName>
</protein>
<proteinExistence type="predicted"/>
<comment type="caution">
    <text evidence="2">The sequence shown here is derived from an EMBL/GenBank/DDBJ whole genome shotgun (WGS) entry which is preliminary data.</text>
</comment>
<feature type="region of interest" description="Disordered" evidence="1">
    <location>
        <begin position="435"/>
        <end position="475"/>
    </location>
</feature>
<dbReference type="Proteomes" id="UP001279734">
    <property type="component" value="Unassembled WGS sequence"/>
</dbReference>
<dbReference type="EMBL" id="BSYO01000006">
    <property type="protein sequence ID" value="GMH06039.1"/>
    <property type="molecule type" value="Genomic_DNA"/>
</dbReference>
<sequence>MRLFADLVDLADLVPFAMKLLPEMSLHADMRCVKKKKASQSGRLFFCLECRYAFHAWNGWLSWKFRYGLAKADPVFPPLWDFSGDSHNHTLIPLGCFGNVLASSQVFCPFLVLGAVDSTVCLGEPAVLASLSGDHQVGLVFELPYNQPFPLPADTSVCSSEIPHPGTLTTFSQPSWSVVVRKEGSSLVMPLRFFPQKIEVDASVDLPSKVKLNMGMLSSSATAHVAVEVDYQWKPNQAPPQMPLKFFSLAWYPAQMSKYKEDALDSAGQEVSLAGDREDLEPDLVIPQSLNRRDDEQQLEPSCSLVLCCYRPDLGFASGEAIEGHVAPPLGVVNQVGFQGIIIAAIQMLVDAKSMEVYFASLSQEGRQAMCGILAESNSRAPKSPTSSLQPSNMRVRGVHPCLEEDTTSLRGGFMKGGHLVDAAAQKKSILGDHVQGVADPGTNPSYSEQEASWRQVTSRKHKKCNLKKPWGAKG</sequence>
<evidence type="ECO:0000313" key="3">
    <source>
        <dbReference type="Proteomes" id="UP001279734"/>
    </source>
</evidence>
<evidence type="ECO:0000313" key="2">
    <source>
        <dbReference type="EMBL" id="GMH06039.1"/>
    </source>
</evidence>
<gene>
    <name evidence="2" type="ORF">Nepgr_007879</name>
</gene>
<name>A0AAD3S825_NEPGR</name>
<feature type="compositionally biased region" description="Polar residues" evidence="1">
    <location>
        <begin position="443"/>
        <end position="457"/>
    </location>
</feature>
<accession>A0AAD3S825</accession>
<reference evidence="2" key="1">
    <citation type="submission" date="2023-05" db="EMBL/GenBank/DDBJ databases">
        <title>Nepenthes gracilis genome sequencing.</title>
        <authorList>
            <person name="Fukushima K."/>
        </authorList>
    </citation>
    <scope>NUCLEOTIDE SEQUENCE</scope>
    <source>
        <strain evidence="2">SING2019-196</strain>
    </source>
</reference>
<organism evidence="2 3">
    <name type="scientific">Nepenthes gracilis</name>
    <name type="common">Slender pitcher plant</name>
    <dbReference type="NCBI Taxonomy" id="150966"/>
    <lineage>
        <taxon>Eukaryota</taxon>
        <taxon>Viridiplantae</taxon>
        <taxon>Streptophyta</taxon>
        <taxon>Embryophyta</taxon>
        <taxon>Tracheophyta</taxon>
        <taxon>Spermatophyta</taxon>
        <taxon>Magnoliopsida</taxon>
        <taxon>eudicotyledons</taxon>
        <taxon>Gunneridae</taxon>
        <taxon>Pentapetalae</taxon>
        <taxon>Caryophyllales</taxon>
        <taxon>Nepenthaceae</taxon>
        <taxon>Nepenthes</taxon>
    </lineage>
</organism>
<keyword evidence="3" id="KW-1185">Reference proteome</keyword>